<dbReference type="InterPro" id="IPR016032">
    <property type="entry name" value="Sig_transdc_resp-reg_C-effctor"/>
</dbReference>
<dbReference type="InterPro" id="IPR001867">
    <property type="entry name" value="OmpR/PhoB-type_DNA-bd"/>
</dbReference>
<dbReference type="Proteomes" id="UP001172721">
    <property type="component" value="Unassembled WGS sequence"/>
</dbReference>
<evidence type="ECO:0000259" key="9">
    <source>
        <dbReference type="PROSITE" id="PS51755"/>
    </source>
</evidence>
<dbReference type="InterPro" id="IPR001789">
    <property type="entry name" value="Sig_transdc_resp-reg_receiver"/>
</dbReference>
<dbReference type="PROSITE" id="PS50110">
    <property type="entry name" value="RESPONSE_REGULATORY"/>
    <property type="match status" value="1"/>
</dbReference>
<dbReference type="InterPro" id="IPR036388">
    <property type="entry name" value="WH-like_DNA-bd_sf"/>
</dbReference>
<organism evidence="10 11">
    <name type="scientific">Fictibacillus fluitans</name>
    <dbReference type="NCBI Taxonomy" id="3058422"/>
    <lineage>
        <taxon>Bacteria</taxon>
        <taxon>Bacillati</taxon>
        <taxon>Bacillota</taxon>
        <taxon>Bacilli</taxon>
        <taxon>Bacillales</taxon>
        <taxon>Fictibacillaceae</taxon>
        <taxon>Fictibacillus</taxon>
    </lineage>
</organism>
<dbReference type="SMART" id="SM00862">
    <property type="entry name" value="Trans_reg_C"/>
    <property type="match status" value="1"/>
</dbReference>
<evidence type="ECO:0000256" key="6">
    <source>
        <dbReference type="PROSITE-ProRule" id="PRU00169"/>
    </source>
</evidence>
<evidence type="ECO:0000313" key="11">
    <source>
        <dbReference type="Proteomes" id="UP001172721"/>
    </source>
</evidence>
<dbReference type="Gene3D" id="3.40.50.2300">
    <property type="match status" value="1"/>
</dbReference>
<dbReference type="InterPro" id="IPR039420">
    <property type="entry name" value="WalR-like"/>
</dbReference>
<sequence length="228" mass="26566">MLKGKSILIVEDDEKIRNLMKLYLVNAGFEIWEAEDGRQAKEVFLKMDPCFMIVDLMLPFIQGEDLCTWVRTDQKSEIPLIMVTAKTSEADRINGLKMGADDYVTKPFSPGELVARVETVLRRTENHCNKISYRGLTIKPIKKEVKFEGTPINLTTHEFKLLYYLMKNPNRILSRDQILDELYPNQERNVIDRTIDVHVGKLREKLREKSEVDFIETIRGMGYRFAAY</sequence>
<proteinExistence type="predicted"/>
<evidence type="ECO:0000256" key="1">
    <source>
        <dbReference type="ARBA" id="ARBA00022553"/>
    </source>
</evidence>
<feature type="domain" description="Response regulatory" evidence="8">
    <location>
        <begin position="6"/>
        <end position="121"/>
    </location>
</feature>
<comment type="caution">
    <text evidence="10">The sequence shown here is derived from an EMBL/GenBank/DDBJ whole genome shotgun (WGS) entry which is preliminary data.</text>
</comment>
<feature type="modified residue" description="4-aspartylphosphate" evidence="6">
    <location>
        <position position="55"/>
    </location>
</feature>
<keyword evidence="2" id="KW-0902">Two-component regulatory system</keyword>
<evidence type="ECO:0000256" key="4">
    <source>
        <dbReference type="ARBA" id="ARBA00023125"/>
    </source>
</evidence>
<name>A0ABT8HST7_9BACL</name>
<dbReference type="Pfam" id="PF00072">
    <property type="entry name" value="Response_reg"/>
    <property type="match status" value="1"/>
</dbReference>
<keyword evidence="3" id="KW-0805">Transcription regulation</keyword>
<dbReference type="Gene3D" id="6.10.250.690">
    <property type="match status" value="1"/>
</dbReference>
<keyword evidence="11" id="KW-1185">Reference proteome</keyword>
<feature type="DNA-binding region" description="OmpR/PhoB-type" evidence="7">
    <location>
        <begin position="128"/>
        <end position="227"/>
    </location>
</feature>
<accession>A0ABT8HST7</accession>
<dbReference type="InterPro" id="IPR011006">
    <property type="entry name" value="CheY-like_superfamily"/>
</dbReference>
<dbReference type="SMART" id="SM00448">
    <property type="entry name" value="REC"/>
    <property type="match status" value="1"/>
</dbReference>
<reference evidence="10" key="1">
    <citation type="submission" date="2023-07" db="EMBL/GenBank/DDBJ databases">
        <title>Fictibacillus sp. isolated from freshwater pond.</title>
        <authorList>
            <person name="Kirdat K."/>
            <person name="Bhat A."/>
            <person name="Mourya A."/>
            <person name="Yadav A."/>
        </authorList>
    </citation>
    <scope>NUCLEOTIDE SEQUENCE</scope>
    <source>
        <strain evidence="10">NE201</strain>
    </source>
</reference>
<dbReference type="Pfam" id="PF00486">
    <property type="entry name" value="Trans_reg_C"/>
    <property type="match status" value="1"/>
</dbReference>
<evidence type="ECO:0000313" key="10">
    <source>
        <dbReference type="EMBL" id="MDN4523337.1"/>
    </source>
</evidence>
<feature type="domain" description="OmpR/PhoB-type" evidence="9">
    <location>
        <begin position="128"/>
        <end position="227"/>
    </location>
</feature>
<evidence type="ECO:0000256" key="5">
    <source>
        <dbReference type="ARBA" id="ARBA00023163"/>
    </source>
</evidence>
<keyword evidence="5" id="KW-0804">Transcription</keyword>
<dbReference type="RefSeq" id="WP_301164384.1">
    <property type="nucleotide sequence ID" value="NZ_JAUHTR010000001.1"/>
</dbReference>
<dbReference type="SUPFAM" id="SSF52172">
    <property type="entry name" value="CheY-like"/>
    <property type="match status" value="1"/>
</dbReference>
<evidence type="ECO:0000256" key="7">
    <source>
        <dbReference type="PROSITE-ProRule" id="PRU01091"/>
    </source>
</evidence>
<keyword evidence="4 7" id="KW-0238">DNA-binding</keyword>
<dbReference type="Gene3D" id="1.10.10.10">
    <property type="entry name" value="Winged helix-like DNA-binding domain superfamily/Winged helix DNA-binding domain"/>
    <property type="match status" value="1"/>
</dbReference>
<gene>
    <name evidence="10" type="ORF">QYB97_02585</name>
</gene>
<dbReference type="SUPFAM" id="SSF46894">
    <property type="entry name" value="C-terminal effector domain of the bipartite response regulators"/>
    <property type="match status" value="1"/>
</dbReference>
<protein>
    <submittedName>
        <fullName evidence="10">Response regulator transcription factor</fullName>
    </submittedName>
</protein>
<evidence type="ECO:0000256" key="3">
    <source>
        <dbReference type="ARBA" id="ARBA00023015"/>
    </source>
</evidence>
<dbReference type="PROSITE" id="PS51755">
    <property type="entry name" value="OMPR_PHOB"/>
    <property type="match status" value="1"/>
</dbReference>
<dbReference type="PANTHER" id="PTHR48111:SF73">
    <property type="entry name" value="ALKALINE PHOSPHATASE SYNTHESIS TRANSCRIPTIONAL REGULATORY PROTEIN PHOP"/>
    <property type="match status" value="1"/>
</dbReference>
<dbReference type="EMBL" id="JAUHTR010000001">
    <property type="protein sequence ID" value="MDN4523337.1"/>
    <property type="molecule type" value="Genomic_DNA"/>
</dbReference>
<dbReference type="PANTHER" id="PTHR48111">
    <property type="entry name" value="REGULATOR OF RPOS"/>
    <property type="match status" value="1"/>
</dbReference>
<evidence type="ECO:0000259" key="8">
    <source>
        <dbReference type="PROSITE" id="PS50110"/>
    </source>
</evidence>
<dbReference type="CDD" id="cd00383">
    <property type="entry name" value="trans_reg_C"/>
    <property type="match status" value="1"/>
</dbReference>
<keyword evidence="1 6" id="KW-0597">Phosphoprotein</keyword>
<evidence type="ECO:0000256" key="2">
    <source>
        <dbReference type="ARBA" id="ARBA00023012"/>
    </source>
</evidence>